<sequence>MHLRKQRILVLPQLIDPTLKLQAVFTVLVVILADELQRNVQLLKMRHHVFHVST</sequence>
<dbReference type="EMBL" id="CABVIE010000008">
    <property type="protein sequence ID" value="VVP01287.1"/>
    <property type="molecule type" value="Genomic_DNA"/>
</dbReference>
<protein>
    <submittedName>
        <fullName evidence="1">Uncharacterized protein</fullName>
    </submittedName>
</protein>
<proteinExistence type="predicted"/>
<organism evidence="1 2">
    <name type="scientific">Pseudomonas fluorescens</name>
    <dbReference type="NCBI Taxonomy" id="294"/>
    <lineage>
        <taxon>Bacteria</taxon>
        <taxon>Pseudomonadati</taxon>
        <taxon>Pseudomonadota</taxon>
        <taxon>Gammaproteobacteria</taxon>
        <taxon>Pseudomonadales</taxon>
        <taxon>Pseudomonadaceae</taxon>
        <taxon>Pseudomonas</taxon>
    </lineage>
</organism>
<dbReference type="Proteomes" id="UP000325723">
    <property type="component" value="Unassembled WGS sequence"/>
</dbReference>
<name>A0A8H2NTW9_PSEFL</name>
<dbReference type="AlphaFoldDB" id="A0A8H2NTW9"/>
<comment type="caution">
    <text evidence="1">The sequence shown here is derived from an EMBL/GenBank/DDBJ whole genome shotgun (WGS) entry which is preliminary data.</text>
</comment>
<reference evidence="1 2" key="1">
    <citation type="submission" date="2019-09" db="EMBL/GenBank/DDBJ databases">
        <authorList>
            <person name="Chandra G."/>
            <person name="Truman W A."/>
        </authorList>
    </citation>
    <scope>NUCLEOTIDE SEQUENCE [LARGE SCALE GENOMIC DNA]</scope>
    <source>
        <strain evidence="1">PS900</strain>
    </source>
</reference>
<evidence type="ECO:0000313" key="1">
    <source>
        <dbReference type="EMBL" id="VVP01287.1"/>
    </source>
</evidence>
<evidence type="ECO:0000313" key="2">
    <source>
        <dbReference type="Proteomes" id="UP000325723"/>
    </source>
</evidence>
<accession>A0A8H2NTW9</accession>
<gene>
    <name evidence="1" type="ORF">PS900_02850</name>
</gene>